<name>A0A4Q7KT50_9PSEU</name>
<gene>
    <name evidence="2" type="ORF">EV193_104182</name>
</gene>
<dbReference type="Proteomes" id="UP000294257">
    <property type="component" value="Unassembled WGS sequence"/>
</dbReference>
<keyword evidence="3" id="KW-1185">Reference proteome</keyword>
<evidence type="ECO:0000313" key="2">
    <source>
        <dbReference type="EMBL" id="RZS38971.1"/>
    </source>
</evidence>
<dbReference type="InterPro" id="IPR014922">
    <property type="entry name" value="YdhG-like"/>
</dbReference>
<organism evidence="2 3">
    <name type="scientific">Herbihabitans rhizosphaerae</name>
    <dbReference type="NCBI Taxonomy" id="1872711"/>
    <lineage>
        <taxon>Bacteria</taxon>
        <taxon>Bacillati</taxon>
        <taxon>Actinomycetota</taxon>
        <taxon>Actinomycetes</taxon>
        <taxon>Pseudonocardiales</taxon>
        <taxon>Pseudonocardiaceae</taxon>
        <taxon>Herbihabitans</taxon>
    </lineage>
</organism>
<feature type="domain" description="YdhG-like" evidence="1">
    <location>
        <begin position="47"/>
        <end position="112"/>
    </location>
</feature>
<accession>A0A4Q7KT50</accession>
<dbReference type="OrthoDB" id="9811812at2"/>
<proteinExistence type="predicted"/>
<comment type="caution">
    <text evidence="2">The sequence shown here is derived from an EMBL/GenBank/DDBJ whole genome shotgun (WGS) entry which is preliminary data.</text>
</comment>
<reference evidence="2 3" key="1">
    <citation type="submission" date="2019-02" db="EMBL/GenBank/DDBJ databases">
        <title>Genomic Encyclopedia of Type Strains, Phase IV (KMG-IV): sequencing the most valuable type-strain genomes for metagenomic binning, comparative biology and taxonomic classification.</title>
        <authorList>
            <person name="Goeker M."/>
        </authorList>
    </citation>
    <scope>NUCLEOTIDE SEQUENCE [LARGE SCALE GENOMIC DNA]</scope>
    <source>
        <strain evidence="2 3">DSM 101727</strain>
    </source>
</reference>
<protein>
    <submittedName>
        <fullName evidence="2">Uncharacterized protein DUF1801</fullName>
    </submittedName>
</protein>
<dbReference type="Pfam" id="PF08818">
    <property type="entry name" value="DUF1801"/>
    <property type="match status" value="1"/>
</dbReference>
<dbReference type="EMBL" id="SGWQ01000004">
    <property type="protein sequence ID" value="RZS38971.1"/>
    <property type="molecule type" value="Genomic_DNA"/>
</dbReference>
<dbReference type="AlphaFoldDB" id="A0A4Q7KT50"/>
<evidence type="ECO:0000259" key="1">
    <source>
        <dbReference type="Pfam" id="PF08818"/>
    </source>
</evidence>
<evidence type="ECO:0000313" key="3">
    <source>
        <dbReference type="Proteomes" id="UP000294257"/>
    </source>
</evidence>
<sequence length="119" mass="12918">MDTAVAKLLERQEPPVRALAESLYDKLNRAFSGAVITCDDQGFGFGTDTGYKGLVFSAMPHRAHVNLGFNRGAELPDPAGLLEGTGKVHRHYKVRTVADLDRPELDELIIAALTKAGVR</sequence>
<dbReference type="RefSeq" id="WP_130344570.1">
    <property type="nucleotide sequence ID" value="NZ_SGWQ01000004.1"/>
</dbReference>